<feature type="non-terminal residue" evidence="1">
    <location>
        <position position="1"/>
    </location>
</feature>
<name>A0A6G1JSX5_9PLEO</name>
<dbReference type="AlphaFoldDB" id="A0A6G1JSX5"/>
<feature type="non-terminal residue" evidence="1">
    <location>
        <position position="243"/>
    </location>
</feature>
<evidence type="ECO:0000313" key="2">
    <source>
        <dbReference type="Proteomes" id="UP000799428"/>
    </source>
</evidence>
<evidence type="ECO:0000313" key="1">
    <source>
        <dbReference type="EMBL" id="KAF2703382.1"/>
    </source>
</evidence>
<accession>A0A6G1JSX5</accession>
<dbReference type="Proteomes" id="UP000799428">
    <property type="component" value="Unassembled WGS sequence"/>
</dbReference>
<dbReference type="EMBL" id="MU005787">
    <property type="protein sequence ID" value="KAF2703382.1"/>
    <property type="molecule type" value="Genomic_DNA"/>
</dbReference>
<organism evidence="1 2">
    <name type="scientific">Pleomassaria siparia CBS 279.74</name>
    <dbReference type="NCBI Taxonomy" id="1314801"/>
    <lineage>
        <taxon>Eukaryota</taxon>
        <taxon>Fungi</taxon>
        <taxon>Dikarya</taxon>
        <taxon>Ascomycota</taxon>
        <taxon>Pezizomycotina</taxon>
        <taxon>Dothideomycetes</taxon>
        <taxon>Pleosporomycetidae</taxon>
        <taxon>Pleosporales</taxon>
        <taxon>Pleomassariaceae</taxon>
        <taxon>Pleomassaria</taxon>
    </lineage>
</organism>
<gene>
    <name evidence="1" type="ORF">K504DRAFT_363394</name>
</gene>
<dbReference type="OrthoDB" id="3006326at2759"/>
<sequence length="243" mass="26623">NFTEVIDGYTYIKSGPTTLLPKIEYEMASAKTALKLLKDNIGPDGLIAALKPEIEKADTFWHDVIDRSTGSWVPADGRAAAFLPNITAARFAAWSQSPLADASNNAANPEHYVKRTEFFANGTGYSEILEGWGGVTTHFTIPNYGNPDRVNNPFLRELPEFPIQAAGDKVLLDGTRFGVLHISVRDIKGADYGQPIDGIEIFASVWYGDGVADSHLEDERTHITTEIINLSTQAQKDYESGAF</sequence>
<keyword evidence="2" id="KW-1185">Reference proteome</keyword>
<reference evidence="1" key="1">
    <citation type="journal article" date="2020" name="Stud. Mycol.">
        <title>101 Dothideomycetes genomes: a test case for predicting lifestyles and emergence of pathogens.</title>
        <authorList>
            <person name="Haridas S."/>
            <person name="Albert R."/>
            <person name="Binder M."/>
            <person name="Bloem J."/>
            <person name="Labutti K."/>
            <person name="Salamov A."/>
            <person name="Andreopoulos B."/>
            <person name="Baker S."/>
            <person name="Barry K."/>
            <person name="Bills G."/>
            <person name="Bluhm B."/>
            <person name="Cannon C."/>
            <person name="Castanera R."/>
            <person name="Culley D."/>
            <person name="Daum C."/>
            <person name="Ezra D."/>
            <person name="Gonzalez J."/>
            <person name="Henrissat B."/>
            <person name="Kuo A."/>
            <person name="Liang C."/>
            <person name="Lipzen A."/>
            <person name="Lutzoni F."/>
            <person name="Magnuson J."/>
            <person name="Mondo S."/>
            <person name="Nolan M."/>
            <person name="Ohm R."/>
            <person name="Pangilinan J."/>
            <person name="Park H.-J."/>
            <person name="Ramirez L."/>
            <person name="Alfaro M."/>
            <person name="Sun H."/>
            <person name="Tritt A."/>
            <person name="Yoshinaga Y."/>
            <person name="Zwiers L.-H."/>
            <person name="Turgeon B."/>
            <person name="Goodwin S."/>
            <person name="Spatafora J."/>
            <person name="Crous P."/>
            <person name="Grigoriev I."/>
        </authorList>
    </citation>
    <scope>NUCLEOTIDE SEQUENCE</scope>
    <source>
        <strain evidence="1">CBS 279.74</strain>
    </source>
</reference>
<protein>
    <submittedName>
        <fullName evidence="1">Uncharacterized protein</fullName>
    </submittedName>
</protein>
<proteinExistence type="predicted"/>